<evidence type="ECO:0000313" key="3">
    <source>
        <dbReference type="Proteomes" id="UP000092993"/>
    </source>
</evidence>
<evidence type="ECO:0000313" key="2">
    <source>
        <dbReference type="EMBL" id="OBZ72176.1"/>
    </source>
</evidence>
<feature type="region of interest" description="Disordered" evidence="1">
    <location>
        <begin position="43"/>
        <end position="77"/>
    </location>
</feature>
<comment type="caution">
    <text evidence="2">The sequence shown here is derived from an EMBL/GenBank/DDBJ whole genome shotgun (WGS) entry which is preliminary data.</text>
</comment>
<accession>A0A1C7M734</accession>
<evidence type="ECO:0000256" key="1">
    <source>
        <dbReference type="SAM" id="MobiDB-lite"/>
    </source>
</evidence>
<dbReference type="AlphaFoldDB" id="A0A1C7M734"/>
<protein>
    <submittedName>
        <fullName evidence="2">Uncharacterized protein</fullName>
    </submittedName>
</protein>
<reference evidence="2 3" key="1">
    <citation type="submission" date="2016-03" db="EMBL/GenBank/DDBJ databases">
        <title>Whole genome sequencing of Grifola frondosa 9006-11.</title>
        <authorList>
            <person name="Min B."/>
            <person name="Park H."/>
            <person name="Kim J.-G."/>
            <person name="Cho H."/>
            <person name="Oh Y.-L."/>
            <person name="Kong W.-S."/>
            <person name="Choi I.-G."/>
        </authorList>
    </citation>
    <scope>NUCLEOTIDE SEQUENCE [LARGE SCALE GENOMIC DNA]</scope>
    <source>
        <strain evidence="2 3">9006-11</strain>
    </source>
</reference>
<feature type="compositionally biased region" description="Basic and acidic residues" evidence="1">
    <location>
        <begin position="56"/>
        <end position="77"/>
    </location>
</feature>
<keyword evidence="3" id="KW-1185">Reference proteome</keyword>
<organism evidence="2 3">
    <name type="scientific">Grifola frondosa</name>
    <name type="common">Maitake</name>
    <name type="synonym">Polyporus frondosus</name>
    <dbReference type="NCBI Taxonomy" id="5627"/>
    <lineage>
        <taxon>Eukaryota</taxon>
        <taxon>Fungi</taxon>
        <taxon>Dikarya</taxon>
        <taxon>Basidiomycota</taxon>
        <taxon>Agaricomycotina</taxon>
        <taxon>Agaricomycetes</taxon>
        <taxon>Polyporales</taxon>
        <taxon>Grifolaceae</taxon>
        <taxon>Grifola</taxon>
    </lineage>
</organism>
<name>A0A1C7M734_GRIFR</name>
<dbReference type="Proteomes" id="UP000092993">
    <property type="component" value="Unassembled WGS sequence"/>
</dbReference>
<gene>
    <name evidence="2" type="ORF">A0H81_07615</name>
</gene>
<dbReference type="EMBL" id="LUGG01000009">
    <property type="protein sequence ID" value="OBZ72176.1"/>
    <property type="molecule type" value="Genomic_DNA"/>
</dbReference>
<sequence>MEAPASIFEHRPLGLNVSAIMHMSTGVDDVLDALLVMYGSSRNVSPIPLPPATHAQARESRPVAPEHADDSRLRPVD</sequence>
<proteinExistence type="predicted"/>